<dbReference type="InParanoid" id="A0A482X8G5"/>
<dbReference type="AlphaFoldDB" id="A0A482X8G5"/>
<feature type="compositionally biased region" description="Basic and acidic residues" evidence="1">
    <location>
        <begin position="10"/>
        <end position="38"/>
    </location>
</feature>
<comment type="caution">
    <text evidence="2">The sequence shown here is derived from an EMBL/GenBank/DDBJ whole genome shotgun (WGS) entry which is preliminary data.</text>
</comment>
<gene>
    <name evidence="2" type="ORF">LSTR_LSTR009930</name>
</gene>
<feature type="compositionally biased region" description="Polar residues" evidence="1">
    <location>
        <begin position="56"/>
        <end position="65"/>
    </location>
</feature>
<evidence type="ECO:0000313" key="2">
    <source>
        <dbReference type="EMBL" id="RZF41972.1"/>
    </source>
</evidence>
<proteinExistence type="predicted"/>
<accession>A0A482X8G5</accession>
<feature type="region of interest" description="Disordered" evidence="1">
    <location>
        <begin position="1"/>
        <end position="65"/>
    </location>
</feature>
<reference evidence="2 3" key="1">
    <citation type="journal article" date="2017" name="Gigascience">
        <title>Genome sequence of the small brown planthopper, Laodelphax striatellus.</title>
        <authorList>
            <person name="Zhu J."/>
            <person name="Jiang F."/>
            <person name="Wang X."/>
            <person name="Yang P."/>
            <person name="Bao Y."/>
            <person name="Zhao W."/>
            <person name="Wang W."/>
            <person name="Lu H."/>
            <person name="Wang Q."/>
            <person name="Cui N."/>
            <person name="Li J."/>
            <person name="Chen X."/>
            <person name="Luo L."/>
            <person name="Yu J."/>
            <person name="Kang L."/>
            <person name="Cui F."/>
        </authorList>
    </citation>
    <scope>NUCLEOTIDE SEQUENCE [LARGE SCALE GENOMIC DNA]</scope>
    <source>
        <strain evidence="2">Lst14</strain>
    </source>
</reference>
<name>A0A482X8G5_LAOST</name>
<dbReference type="EMBL" id="QKKF02015777">
    <property type="protein sequence ID" value="RZF41972.1"/>
    <property type="molecule type" value="Genomic_DNA"/>
</dbReference>
<sequence length="81" mass="9234">MGKKRVRGGGVERKEEGEDVKRRGSRKERGGVGRKEEGGGTNEEGVERKDEEEETSITLFTSNYHSQYTLRSPYRLLALLY</sequence>
<evidence type="ECO:0000313" key="3">
    <source>
        <dbReference type="Proteomes" id="UP000291343"/>
    </source>
</evidence>
<protein>
    <submittedName>
        <fullName evidence="2">Uncharacterized protein</fullName>
    </submittedName>
</protein>
<dbReference type="Proteomes" id="UP000291343">
    <property type="component" value="Unassembled WGS sequence"/>
</dbReference>
<keyword evidence="3" id="KW-1185">Reference proteome</keyword>
<organism evidence="2 3">
    <name type="scientific">Laodelphax striatellus</name>
    <name type="common">Small brown planthopper</name>
    <name type="synonym">Delphax striatella</name>
    <dbReference type="NCBI Taxonomy" id="195883"/>
    <lineage>
        <taxon>Eukaryota</taxon>
        <taxon>Metazoa</taxon>
        <taxon>Ecdysozoa</taxon>
        <taxon>Arthropoda</taxon>
        <taxon>Hexapoda</taxon>
        <taxon>Insecta</taxon>
        <taxon>Pterygota</taxon>
        <taxon>Neoptera</taxon>
        <taxon>Paraneoptera</taxon>
        <taxon>Hemiptera</taxon>
        <taxon>Auchenorrhyncha</taxon>
        <taxon>Fulgoroidea</taxon>
        <taxon>Delphacidae</taxon>
        <taxon>Criomorphinae</taxon>
        <taxon>Laodelphax</taxon>
    </lineage>
</organism>
<evidence type="ECO:0000256" key="1">
    <source>
        <dbReference type="SAM" id="MobiDB-lite"/>
    </source>
</evidence>